<evidence type="ECO:0000256" key="2">
    <source>
        <dbReference type="ARBA" id="ARBA00023134"/>
    </source>
</evidence>
<dbReference type="InterPro" id="IPR012676">
    <property type="entry name" value="TGS-like"/>
</dbReference>
<accession>A0A443QZX1</accession>
<dbReference type="InterPro" id="IPR004095">
    <property type="entry name" value="TGS"/>
</dbReference>
<name>A0A443QZX1_9ACAR</name>
<feature type="non-terminal residue" evidence="4">
    <location>
        <position position="74"/>
    </location>
</feature>
<dbReference type="GO" id="GO:0003924">
    <property type="term" value="F:GTPase activity"/>
    <property type="evidence" value="ECO:0007669"/>
    <property type="project" value="InterPro"/>
</dbReference>
<dbReference type="FunFam" id="3.10.20.30:FF:000003">
    <property type="entry name" value="Developmentally-regulated GTP-binding protein 1"/>
    <property type="match status" value="1"/>
</dbReference>
<evidence type="ECO:0000259" key="3">
    <source>
        <dbReference type="PROSITE" id="PS51880"/>
    </source>
</evidence>
<dbReference type="SUPFAM" id="SSF81271">
    <property type="entry name" value="TGS-like"/>
    <property type="match status" value="1"/>
</dbReference>
<dbReference type="PROSITE" id="PS51880">
    <property type="entry name" value="TGS"/>
    <property type="match status" value="1"/>
</dbReference>
<reference evidence="4 5" key="1">
    <citation type="journal article" date="2018" name="Gigascience">
        <title>Genomes of trombidid mites reveal novel predicted allergens and laterally-transferred genes associated with secondary metabolism.</title>
        <authorList>
            <person name="Dong X."/>
            <person name="Chaisiri K."/>
            <person name="Xia D."/>
            <person name="Armstrong S.D."/>
            <person name="Fang Y."/>
            <person name="Donnelly M.J."/>
            <person name="Kadowaki T."/>
            <person name="McGarry J.W."/>
            <person name="Darby A.C."/>
            <person name="Makepeace B.L."/>
        </authorList>
    </citation>
    <scope>NUCLEOTIDE SEQUENCE [LARGE SCALE GENOMIC DNA]</scope>
    <source>
        <strain evidence="4">UoL-UT</strain>
    </source>
</reference>
<evidence type="ECO:0000313" key="4">
    <source>
        <dbReference type="EMBL" id="RWS08585.1"/>
    </source>
</evidence>
<protein>
    <submittedName>
        <fullName evidence="4">GTP-binding protein 128up-like protein</fullName>
    </submittedName>
</protein>
<gene>
    <name evidence="4" type="ORF">B4U80_00365</name>
</gene>
<proteinExistence type="predicted"/>
<evidence type="ECO:0000313" key="5">
    <source>
        <dbReference type="Proteomes" id="UP000288716"/>
    </source>
</evidence>
<dbReference type="PANTHER" id="PTHR43127">
    <property type="entry name" value="DEVELOPMENTALLY-REGULATED GTP-BINDING PROTEIN 2"/>
    <property type="match status" value="1"/>
</dbReference>
<sequence>YTKPKGQLPDYEAPVILTQDKLTVEDFCNKLHRSIMREFKYSLVWGSSVKHNPQKVGKDHLLNDEDVVQVVKKV</sequence>
<dbReference type="InterPro" id="IPR012675">
    <property type="entry name" value="Beta-grasp_dom_sf"/>
</dbReference>
<dbReference type="VEuPathDB" id="VectorBase:LDEU014120"/>
<keyword evidence="5" id="KW-1185">Reference proteome</keyword>
<dbReference type="OrthoDB" id="603at2759"/>
<comment type="caution">
    <text evidence="4">The sequence shown here is derived from an EMBL/GenBank/DDBJ whole genome shotgun (WGS) entry which is preliminary data.</text>
</comment>
<dbReference type="InterPro" id="IPR045001">
    <property type="entry name" value="DRG"/>
</dbReference>
<dbReference type="GO" id="GO:0005525">
    <property type="term" value="F:GTP binding"/>
    <property type="evidence" value="ECO:0007669"/>
    <property type="project" value="UniProtKB-KW"/>
</dbReference>
<dbReference type="EMBL" id="NCKV01050612">
    <property type="protein sequence ID" value="RWS08585.1"/>
    <property type="molecule type" value="Genomic_DNA"/>
</dbReference>
<feature type="domain" description="TGS" evidence="3">
    <location>
        <begin position="1"/>
        <end position="72"/>
    </location>
</feature>
<dbReference type="AlphaFoldDB" id="A0A443QZX1"/>
<feature type="non-terminal residue" evidence="4">
    <location>
        <position position="1"/>
    </location>
</feature>
<evidence type="ECO:0000256" key="1">
    <source>
        <dbReference type="ARBA" id="ARBA00022741"/>
    </source>
</evidence>
<keyword evidence="1" id="KW-0547">Nucleotide-binding</keyword>
<dbReference type="Pfam" id="PF02824">
    <property type="entry name" value="TGS"/>
    <property type="match status" value="1"/>
</dbReference>
<organism evidence="4 5">
    <name type="scientific">Leptotrombidium deliense</name>
    <dbReference type="NCBI Taxonomy" id="299467"/>
    <lineage>
        <taxon>Eukaryota</taxon>
        <taxon>Metazoa</taxon>
        <taxon>Ecdysozoa</taxon>
        <taxon>Arthropoda</taxon>
        <taxon>Chelicerata</taxon>
        <taxon>Arachnida</taxon>
        <taxon>Acari</taxon>
        <taxon>Acariformes</taxon>
        <taxon>Trombidiformes</taxon>
        <taxon>Prostigmata</taxon>
        <taxon>Anystina</taxon>
        <taxon>Parasitengona</taxon>
        <taxon>Trombiculoidea</taxon>
        <taxon>Trombiculidae</taxon>
        <taxon>Leptotrombidium</taxon>
    </lineage>
</organism>
<dbReference type="CDD" id="cd17230">
    <property type="entry name" value="TGS_DRG1"/>
    <property type="match status" value="1"/>
</dbReference>
<dbReference type="Gene3D" id="3.10.20.30">
    <property type="match status" value="1"/>
</dbReference>
<dbReference type="STRING" id="299467.A0A443QZX1"/>
<keyword evidence="2" id="KW-0342">GTP-binding</keyword>
<dbReference type="Proteomes" id="UP000288716">
    <property type="component" value="Unassembled WGS sequence"/>
</dbReference>